<evidence type="ECO:0000313" key="5">
    <source>
        <dbReference type="Proteomes" id="UP000016646"/>
    </source>
</evidence>
<dbReference type="SUPFAM" id="SSF56281">
    <property type="entry name" value="Metallo-hydrolase/oxidoreductase"/>
    <property type="match status" value="1"/>
</dbReference>
<dbReference type="PANTHER" id="PTHR42663">
    <property type="entry name" value="HYDROLASE C777.06C-RELATED-RELATED"/>
    <property type="match status" value="1"/>
</dbReference>
<dbReference type="InterPro" id="IPR036866">
    <property type="entry name" value="RibonucZ/Hydroxyglut_hydro"/>
</dbReference>
<organism evidence="2 4">
    <name type="scientific">Treponema socranskii subsp. socranskii VPI DR56BR1116 = ATCC 35536</name>
    <dbReference type="NCBI Taxonomy" id="1125725"/>
    <lineage>
        <taxon>Bacteria</taxon>
        <taxon>Pseudomonadati</taxon>
        <taxon>Spirochaetota</taxon>
        <taxon>Spirochaetia</taxon>
        <taxon>Spirochaetales</taxon>
        <taxon>Treponemataceae</taxon>
        <taxon>Treponema</taxon>
    </lineage>
</organism>
<dbReference type="Pfam" id="PF23023">
    <property type="entry name" value="Anti-Pycsar_Apyc1"/>
    <property type="match status" value="1"/>
</dbReference>
<dbReference type="eggNOG" id="COG1234">
    <property type="taxonomic scope" value="Bacteria"/>
</dbReference>
<protein>
    <submittedName>
        <fullName evidence="2">Beta-lactamase family protein</fullName>
    </submittedName>
</protein>
<evidence type="ECO:0000313" key="4">
    <source>
        <dbReference type="Proteomes" id="UP000016412"/>
    </source>
</evidence>
<dbReference type="InterPro" id="IPR001279">
    <property type="entry name" value="Metallo-B-lactamas"/>
</dbReference>
<dbReference type="PATRIC" id="fig|1125725.3.peg.1482"/>
<dbReference type="Proteomes" id="UP000016412">
    <property type="component" value="Unassembled WGS sequence"/>
</dbReference>
<dbReference type="EMBL" id="AUZJ01000040">
    <property type="protein sequence ID" value="ERF60544.1"/>
    <property type="molecule type" value="Genomic_DNA"/>
</dbReference>
<dbReference type="OrthoDB" id="9803916at2"/>
<dbReference type="STRING" id="1125725.HMPREF1325_0077"/>
<evidence type="ECO:0000259" key="1">
    <source>
        <dbReference type="SMART" id="SM00849"/>
    </source>
</evidence>
<dbReference type="PANTHER" id="PTHR42663:SF6">
    <property type="entry name" value="HYDROLASE C777.06C-RELATED"/>
    <property type="match status" value="1"/>
</dbReference>
<proteinExistence type="predicted"/>
<dbReference type="Gene3D" id="3.60.15.10">
    <property type="entry name" value="Ribonuclease Z/Hydroxyacylglutathione hydrolase-like"/>
    <property type="match status" value="1"/>
</dbReference>
<evidence type="ECO:0000313" key="3">
    <source>
        <dbReference type="EMBL" id="ERK05066.1"/>
    </source>
</evidence>
<name>U1GVD8_TRESO</name>
<feature type="domain" description="Metallo-beta-lactamase" evidence="1">
    <location>
        <begin position="49"/>
        <end position="237"/>
    </location>
</feature>
<dbReference type="SMART" id="SM00849">
    <property type="entry name" value="Lactamase_B"/>
    <property type="match status" value="1"/>
</dbReference>
<evidence type="ECO:0000313" key="2">
    <source>
        <dbReference type="EMBL" id="ERF60544.1"/>
    </source>
</evidence>
<gene>
    <name evidence="3" type="ORF">HMPREF0860_2659</name>
    <name evidence="2" type="ORF">HMPREF1325_0077</name>
</gene>
<reference evidence="4 5" key="1">
    <citation type="submission" date="2013-08" db="EMBL/GenBank/DDBJ databases">
        <authorList>
            <person name="Durkin A.S."/>
            <person name="Haft D.R."/>
            <person name="McCorrison J."/>
            <person name="Torralba M."/>
            <person name="Gillis M."/>
            <person name="Haft D.H."/>
            <person name="Methe B."/>
            <person name="Sutton G."/>
            <person name="Nelson K.E."/>
        </authorList>
    </citation>
    <scope>NUCLEOTIDE SEQUENCE [LARGE SCALE GENOMIC DNA]</scope>
    <source>
        <strain evidence="3 5">ATCC 35536</strain>
        <strain evidence="2 4">VPI DR56BR1116</strain>
    </source>
</reference>
<dbReference type="Proteomes" id="UP000016646">
    <property type="component" value="Unassembled WGS sequence"/>
</dbReference>
<keyword evidence="5" id="KW-1185">Reference proteome</keyword>
<sequence length="260" mass="29432">MTAIRIGLSGTKMFYNLREIFRFEDIIMANTTILHFTGIGSAFNAPLGNTNAYFINGTTLVMFDCGESVYPRIIRLLKSKRIRRLVILITHLHSDHIGSLGTVLSFCDHIVPKPVDIFYPTKALERFLKCIGIGADKYTHYLSAPDAWDLTIVPHRVVHSDMIACFGYEVVFGTTSFYYSGDAHDIPDIVLKKFLDNKIELLFHEATLDKNAAGHCCYTTLERKIPLSERSRVYCMHLGSDKLIALLRKKGFQIPNIEVP</sequence>
<dbReference type="AlphaFoldDB" id="U1GVD8"/>
<comment type="caution">
    <text evidence="2">The sequence shown here is derived from an EMBL/GenBank/DDBJ whole genome shotgun (WGS) entry which is preliminary data.</text>
</comment>
<dbReference type="EMBL" id="AVQI01000005">
    <property type="protein sequence ID" value="ERK05066.1"/>
    <property type="molecule type" value="Genomic_DNA"/>
</dbReference>
<accession>U1GVD8</accession>